<evidence type="ECO:0000313" key="3">
    <source>
        <dbReference type="Proteomes" id="UP001161408"/>
    </source>
</evidence>
<gene>
    <name evidence="2" type="ORF">GCM10007914_29440</name>
</gene>
<reference evidence="2" key="1">
    <citation type="journal article" date="2014" name="Int. J. Syst. Evol. Microbiol.">
        <title>Complete genome sequence of Corynebacterium casei LMG S-19264T (=DSM 44701T), isolated from a smear-ripened cheese.</title>
        <authorList>
            <consortium name="US DOE Joint Genome Institute (JGI-PGF)"/>
            <person name="Walter F."/>
            <person name="Albersmeier A."/>
            <person name="Kalinowski J."/>
            <person name="Ruckert C."/>
        </authorList>
    </citation>
    <scope>NUCLEOTIDE SEQUENCE</scope>
    <source>
        <strain evidence="2">NBRC 103034</strain>
    </source>
</reference>
<feature type="domain" description="RhsPI" evidence="1">
    <location>
        <begin position="24"/>
        <end position="121"/>
    </location>
</feature>
<dbReference type="GeneID" id="99694981"/>
<dbReference type="AlphaFoldDB" id="A0AA37S4A1"/>
<name>A0AA37S4A1_9GAMM</name>
<proteinExistence type="predicted"/>
<organism evidence="2 3">
    <name type="scientific">Pseudoalteromonas tetraodonis GFC</name>
    <dbReference type="NCBI Taxonomy" id="1315271"/>
    <lineage>
        <taxon>Bacteria</taxon>
        <taxon>Pseudomonadati</taxon>
        <taxon>Pseudomonadota</taxon>
        <taxon>Gammaproteobacteria</taxon>
        <taxon>Alteromonadales</taxon>
        <taxon>Pseudoalteromonadaceae</taxon>
        <taxon>Pseudoalteromonas</taxon>
    </lineage>
</organism>
<comment type="caution">
    <text evidence="2">The sequence shown here is derived from an EMBL/GenBank/DDBJ whole genome shotgun (WGS) entry which is preliminary data.</text>
</comment>
<sequence>MTEIKSIKHIIKRVWREPECTLLLSSQVDTTLYSELSKEIPDKYLVIEEVFCDEELDDIWESFKGYLSEYEVFPFLGLFGGAVICVGYGENNIGKIFYFDFDFGCLQFDRDDLNQFISKLKCVDA</sequence>
<keyword evidence="3" id="KW-1185">Reference proteome</keyword>
<dbReference type="InterPro" id="IPR058812">
    <property type="entry name" value="RhsPI"/>
</dbReference>
<evidence type="ECO:0000313" key="2">
    <source>
        <dbReference type="EMBL" id="GLQ04063.1"/>
    </source>
</evidence>
<protein>
    <submittedName>
        <fullName evidence="2">SMI1/KNR4 family protein</fullName>
    </submittedName>
</protein>
<accession>A0AA37S4A1</accession>
<reference evidence="2" key="2">
    <citation type="submission" date="2023-01" db="EMBL/GenBank/DDBJ databases">
        <title>Draft genome sequence of Pseudoalteromonas tetraodonis strain NBRC 103034.</title>
        <authorList>
            <person name="Sun Q."/>
            <person name="Mori K."/>
        </authorList>
    </citation>
    <scope>NUCLEOTIDE SEQUENCE</scope>
    <source>
        <strain evidence="2">NBRC 103034</strain>
    </source>
</reference>
<evidence type="ECO:0000259" key="1">
    <source>
        <dbReference type="Pfam" id="PF26352"/>
    </source>
</evidence>
<dbReference type="Proteomes" id="UP001161408">
    <property type="component" value="Unassembled WGS sequence"/>
</dbReference>
<dbReference type="EMBL" id="BSNE01000020">
    <property type="protein sequence ID" value="GLQ04063.1"/>
    <property type="molecule type" value="Genomic_DNA"/>
</dbReference>
<dbReference type="RefSeq" id="WP_013462980.1">
    <property type="nucleotide sequence ID" value="NZ_BJXY01000008.1"/>
</dbReference>
<dbReference type="Pfam" id="PF26352">
    <property type="entry name" value="RhsPI"/>
    <property type="match status" value="1"/>
</dbReference>